<dbReference type="InterPro" id="IPR036250">
    <property type="entry name" value="AcylCo_DH-like_C"/>
</dbReference>
<dbReference type="AlphaFoldDB" id="A0A2N6CWK7"/>
<dbReference type="InterPro" id="IPR006091">
    <property type="entry name" value="Acyl-CoA_Oxase/DH_mid-dom"/>
</dbReference>
<evidence type="ECO:0000259" key="13">
    <source>
        <dbReference type="Pfam" id="PF02771"/>
    </source>
</evidence>
<organism evidence="15 16">
    <name type="scientific">Sedimenticola selenatireducens</name>
    <dbReference type="NCBI Taxonomy" id="191960"/>
    <lineage>
        <taxon>Bacteria</taxon>
        <taxon>Pseudomonadati</taxon>
        <taxon>Pseudomonadota</taxon>
        <taxon>Gammaproteobacteria</taxon>
        <taxon>Chromatiales</taxon>
        <taxon>Sedimenticolaceae</taxon>
        <taxon>Sedimenticola</taxon>
    </lineage>
</organism>
<dbReference type="SUPFAM" id="SSF56645">
    <property type="entry name" value="Acyl-CoA dehydrogenase NM domain-like"/>
    <property type="match status" value="1"/>
</dbReference>
<feature type="domain" description="Acetyl-CoA dehydrogenase-like C-terminal" evidence="14">
    <location>
        <begin position="466"/>
        <end position="588"/>
    </location>
</feature>
<dbReference type="EC" id="1.3.99.41" evidence="8"/>
<feature type="domain" description="Acyl-CoA oxidase/dehydrogenase middle" evidence="12">
    <location>
        <begin position="161"/>
        <end position="271"/>
    </location>
</feature>
<dbReference type="Gene3D" id="1.20.140.10">
    <property type="entry name" value="Butyryl-CoA Dehydrogenase, subunit A, domain 3"/>
    <property type="match status" value="1"/>
</dbReference>
<evidence type="ECO:0000256" key="10">
    <source>
        <dbReference type="RuleBase" id="RU362125"/>
    </source>
</evidence>
<evidence type="ECO:0000313" key="15">
    <source>
        <dbReference type="EMBL" id="PLX61656.1"/>
    </source>
</evidence>
<dbReference type="EMBL" id="PKUN01000010">
    <property type="protein sequence ID" value="PLX61656.1"/>
    <property type="molecule type" value="Genomic_DNA"/>
</dbReference>
<dbReference type="SUPFAM" id="SSF47203">
    <property type="entry name" value="Acyl-CoA dehydrogenase C-terminal domain-like"/>
    <property type="match status" value="1"/>
</dbReference>
<comment type="function">
    <text evidence="7">Involved in the assimilation of dimethylsulphoniopropionate (DMSP), an important compound in the fixation of carbon in marine phytoplankton, by mediating the conversion of 3-(methylthio)propanoyl-CoA (MMPA-CoA) to 3-(methylthio)acryloyl-CoA (MTA-CoA).</text>
</comment>
<comment type="catalytic activity">
    <reaction evidence="6">
        <text>3-(methylsulfanyl)propanoyl-CoA + oxidized [electron-transfer flavoprotein] + H(+) = 3-(methylsulfanyl)acryloyl-CoA + reduced [electron-transfer flavoprotein]</text>
        <dbReference type="Rhea" id="RHEA:52612"/>
        <dbReference type="Rhea" id="RHEA-COMP:10685"/>
        <dbReference type="Rhea" id="RHEA-COMP:10686"/>
        <dbReference type="ChEBI" id="CHEBI:15378"/>
        <dbReference type="ChEBI" id="CHEBI:57692"/>
        <dbReference type="ChEBI" id="CHEBI:58307"/>
        <dbReference type="ChEBI" id="CHEBI:82815"/>
        <dbReference type="ChEBI" id="CHEBI:84994"/>
        <dbReference type="EC" id="1.3.99.41"/>
    </reaction>
    <physiologicalReaction direction="left-to-right" evidence="6">
        <dbReference type="Rhea" id="RHEA:52613"/>
    </physiologicalReaction>
</comment>
<dbReference type="InterPro" id="IPR025878">
    <property type="entry name" value="Acyl-CoA_dh-like_C_dom"/>
</dbReference>
<dbReference type="GO" id="GO:0016627">
    <property type="term" value="F:oxidoreductase activity, acting on the CH-CH group of donors"/>
    <property type="evidence" value="ECO:0007669"/>
    <property type="project" value="InterPro"/>
</dbReference>
<dbReference type="Pfam" id="PF12806">
    <property type="entry name" value="Acyl-CoA_dh_C"/>
    <property type="match status" value="1"/>
</dbReference>
<evidence type="ECO:0000256" key="4">
    <source>
        <dbReference type="ARBA" id="ARBA00022827"/>
    </source>
</evidence>
<keyword evidence="3 10" id="KW-0285">Flavoprotein</keyword>
<reference evidence="15 16" key="1">
    <citation type="submission" date="2017-11" db="EMBL/GenBank/DDBJ databases">
        <title>Genome-resolved metagenomics identifies genetic mobility, metabolic interactions, and unexpected diversity in perchlorate-reducing communities.</title>
        <authorList>
            <person name="Barnum T.P."/>
            <person name="Figueroa I.A."/>
            <person name="Carlstrom C.I."/>
            <person name="Lucas L.N."/>
            <person name="Engelbrektson A.L."/>
            <person name="Coates J.D."/>
        </authorList>
    </citation>
    <scope>NUCLEOTIDE SEQUENCE [LARGE SCALE GENOMIC DNA]</scope>
    <source>
        <strain evidence="15">BM301</strain>
    </source>
</reference>
<dbReference type="Gene3D" id="1.10.540.10">
    <property type="entry name" value="Acyl-CoA dehydrogenase/oxidase, N-terminal domain"/>
    <property type="match status" value="1"/>
</dbReference>
<evidence type="ECO:0000256" key="9">
    <source>
        <dbReference type="ARBA" id="ARBA00069043"/>
    </source>
</evidence>
<evidence type="ECO:0000256" key="8">
    <source>
        <dbReference type="ARBA" id="ARBA00066694"/>
    </source>
</evidence>
<dbReference type="InterPro" id="IPR046373">
    <property type="entry name" value="Acyl-CoA_Oxase/DH_mid-dom_sf"/>
</dbReference>
<feature type="domain" description="Acyl-CoA dehydrogenase/oxidase N-terminal" evidence="13">
    <location>
        <begin position="40"/>
        <end position="157"/>
    </location>
</feature>
<dbReference type="InterPro" id="IPR009075">
    <property type="entry name" value="AcylCo_DH/oxidase_C"/>
</dbReference>
<evidence type="ECO:0000259" key="14">
    <source>
        <dbReference type="Pfam" id="PF12806"/>
    </source>
</evidence>
<evidence type="ECO:0000259" key="11">
    <source>
        <dbReference type="Pfam" id="PF00441"/>
    </source>
</evidence>
<sequence length="593" mass="65196">MASYKTPLRDMHFVYSELFDAEAIQALPGCEEVTPDLVDAILQEAGKFCEERLLPLNRSGDEEGCHFENGKVTTPAGLKEAYHDFNEMGWGALEADPEYGGQGLPNSVSMMVEEIMCSTNFAFGLYPGLTHGAYNALVARASDELKQTYLPNMVSGKWSGSMCLTEPQCGTDLGMIRTKAVPQEDGSYHITGSKMFITAGEHDLTENIIHLVLARTPDAPNGIKGISLFLVPKIQVNPDGLLGAPNGVSCGSIEHKMGINASATCVINLDDAKGFLVGELNKGMEAMFIMMNTERLAVGIQGLGIGEASYQGAVAYARERLQGRALTGPKSPEKPADSLLVHPDVRRMLLTQRAYVEGNRALAGWVATEMDHAHRNPDPSRRQEAKDFVALMTPVVKAFMTDTGSEVANLGMQVFGGHGYIREHGMEQYVRDARIAQIYEGTNGIQAMDLVGRKLPAHMGRYLRRFFHPVRDYLESKEHDFSMHAYLMPLAKAFGRLQKATAVIAQKGMANPDEAGAAAAEYLRLFALVALGYLWMRMADIGKQKRDEDNLFYQAKVDTARFYFERILPQSSALFANIMAGSKGMMKFNDEAF</sequence>
<evidence type="ECO:0000313" key="16">
    <source>
        <dbReference type="Proteomes" id="UP000235015"/>
    </source>
</evidence>
<dbReference type="Proteomes" id="UP000235015">
    <property type="component" value="Unassembled WGS sequence"/>
</dbReference>
<evidence type="ECO:0000256" key="3">
    <source>
        <dbReference type="ARBA" id="ARBA00022630"/>
    </source>
</evidence>
<gene>
    <name evidence="15" type="ORF">C0630_08905</name>
</gene>
<name>A0A2N6CWK7_9GAMM</name>
<keyword evidence="5 10" id="KW-0560">Oxidoreductase</keyword>
<comment type="cofactor">
    <cofactor evidence="1 10">
        <name>FAD</name>
        <dbReference type="ChEBI" id="CHEBI:57692"/>
    </cofactor>
</comment>
<dbReference type="PANTHER" id="PTHR42803">
    <property type="entry name" value="ACYL-COA DEHYDROGENASE"/>
    <property type="match status" value="1"/>
</dbReference>
<dbReference type="STRING" id="1111735.GCA_000428045_03878"/>
<comment type="caution">
    <text evidence="15">The sequence shown here is derived from an EMBL/GenBank/DDBJ whole genome shotgun (WGS) entry which is preliminary data.</text>
</comment>
<dbReference type="Pfam" id="PF02771">
    <property type="entry name" value="Acyl-CoA_dh_N"/>
    <property type="match status" value="1"/>
</dbReference>
<evidence type="ECO:0000256" key="6">
    <source>
        <dbReference type="ARBA" id="ARBA00051388"/>
    </source>
</evidence>
<dbReference type="RefSeq" id="WP_273438941.1">
    <property type="nucleotide sequence ID" value="NZ_PKUN01000010.1"/>
</dbReference>
<dbReference type="Gene3D" id="2.40.110.10">
    <property type="entry name" value="Butyryl-CoA Dehydrogenase, subunit A, domain 2"/>
    <property type="match status" value="1"/>
</dbReference>
<evidence type="ECO:0000256" key="5">
    <source>
        <dbReference type="ARBA" id="ARBA00023002"/>
    </source>
</evidence>
<dbReference type="Pfam" id="PF02770">
    <property type="entry name" value="Acyl-CoA_dh_M"/>
    <property type="match status" value="1"/>
</dbReference>
<dbReference type="InterPro" id="IPR037069">
    <property type="entry name" value="AcylCoA_DH/ox_N_sf"/>
</dbReference>
<dbReference type="FunFam" id="2.40.110.10:FF:000031">
    <property type="entry name" value="Acyl-CoA dehydrogenase, putative"/>
    <property type="match status" value="1"/>
</dbReference>
<evidence type="ECO:0000256" key="2">
    <source>
        <dbReference type="ARBA" id="ARBA00009347"/>
    </source>
</evidence>
<dbReference type="PANTHER" id="PTHR42803:SF1">
    <property type="entry name" value="BROAD-SPECIFICITY LINEAR ACYL-COA DEHYDROGENASE FADE5"/>
    <property type="match status" value="1"/>
</dbReference>
<evidence type="ECO:0000259" key="12">
    <source>
        <dbReference type="Pfam" id="PF02770"/>
    </source>
</evidence>
<dbReference type="InterPro" id="IPR052166">
    <property type="entry name" value="Diverse_Acyl-CoA_DH"/>
</dbReference>
<accession>A0A2N6CWK7</accession>
<evidence type="ECO:0000256" key="7">
    <source>
        <dbReference type="ARBA" id="ARBA00058683"/>
    </source>
</evidence>
<keyword evidence="4 10" id="KW-0274">FAD</keyword>
<dbReference type="Pfam" id="PF00441">
    <property type="entry name" value="Acyl-CoA_dh_1"/>
    <property type="match status" value="1"/>
</dbReference>
<protein>
    <recommendedName>
        <fullName evidence="9">3-methylmercaptopropionyl-CoA dehydrogenase</fullName>
        <ecNumber evidence="8">1.3.99.41</ecNumber>
    </recommendedName>
</protein>
<proteinExistence type="inferred from homology"/>
<dbReference type="InterPro" id="IPR013786">
    <property type="entry name" value="AcylCoA_DH/ox_N"/>
</dbReference>
<comment type="similarity">
    <text evidence="2 10">Belongs to the acyl-CoA dehydrogenase family.</text>
</comment>
<feature type="domain" description="Acyl-CoA dehydrogenase/oxidase C-terminal" evidence="11">
    <location>
        <begin position="281"/>
        <end position="450"/>
    </location>
</feature>
<dbReference type="GO" id="GO:0050660">
    <property type="term" value="F:flavin adenine dinucleotide binding"/>
    <property type="evidence" value="ECO:0007669"/>
    <property type="project" value="InterPro"/>
</dbReference>
<evidence type="ECO:0000256" key="1">
    <source>
        <dbReference type="ARBA" id="ARBA00001974"/>
    </source>
</evidence>
<dbReference type="InterPro" id="IPR009100">
    <property type="entry name" value="AcylCoA_DH/oxidase_NM_dom_sf"/>
</dbReference>